<evidence type="ECO:0000313" key="4">
    <source>
        <dbReference type="Proteomes" id="UP000308530"/>
    </source>
</evidence>
<evidence type="ECO:0000256" key="1">
    <source>
        <dbReference type="SAM" id="MobiDB-lite"/>
    </source>
</evidence>
<accession>A0ABX6QQB9</accession>
<sequence length="94" mass="10567">MIRKHSITLHGHRTSFSLEEPFLEELRQMAERRQMSLAALIAEVDSHRGTTANLSSALRLHVYADLKAKVASAPTDTAKANIEPSSRREDLRND</sequence>
<dbReference type="RefSeq" id="WP_138286356.1">
    <property type="nucleotide sequence ID" value="NZ_CP058350.1"/>
</dbReference>
<evidence type="ECO:0000313" key="3">
    <source>
        <dbReference type="EMBL" id="QLF70804.1"/>
    </source>
</evidence>
<protein>
    <submittedName>
        <fullName evidence="3">Ribbon-helix-helix domain-containing protein</fullName>
    </submittedName>
</protein>
<reference evidence="3 4" key="1">
    <citation type="submission" date="2020-06" db="EMBL/GenBank/DDBJ databases">
        <title>Genome sequence of Rhizobium sp strain ADMK78.</title>
        <authorList>
            <person name="Rahi P."/>
        </authorList>
    </citation>
    <scope>NUCLEOTIDE SEQUENCE [LARGE SCALE GENOMIC DNA]</scope>
    <source>
        <strain evidence="3 4">ADMK78</strain>
    </source>
</reference>
<dbReference type="Pfam" id="PF13467">
    <property type="entry name" value="RHH_4"/>
    <property type="match status" value="1"/>
</dbReference>
<proteinExistence type="predicted"/>
<dbReference type="EMBL" id="CP058350">
    <property type="protein sequence ID" value="QLF70804.1"/>
    <property type="molecule type" value="Genomic_DNA"/>
</dbReference>
<dbReference type="InterPro" id="IPR038268">
    <property type="entry name" value="RHH_sf"/>
</dbReference>
<feature type="compositionally biased region" description="Basic and acidic residues" evidence="1">
    <location>
        <begin position="85"/>
        <end position="94"/>
    </location>
</feature>
<name>A0ABX6QQB9_9HYPH</name>
<feature type="domain" description="Ribbon-helix-helix" evidence="2">
    <location>
        <begin position="3"/>
        <end position="64"/>
    </location>
</feature>
<organism evidence="3 4">
    <name type="scientific">Peteryoungia desertarenae</name>
    <dbReference type="NCBI Taxonomy" id="1813451"/>
    <lineage>
        <taxon>Bacteria</taxon>
        <taxon>Pseudomonadati</taxon>
        <taxon>Pseudomonadota</taxon>
        <taxon>Alphaproteobacteria</taxon>
        <taxon>Hyphomicrobiales</taxon>
        <taxon>Rhizobiaceae</taxon>
        <taxon>Peteryoungia</taxon>
    </lineage>
</organism>
<dbReference type="InterPro" id="IPR027373">
    <property type="entry name" value="RHH_dom"/>
</dbReference>
<keyword evidence="4" id="KW-1185">Reference proteome</keyword>
<gene>
    <name evidence="3" type="ORF">FE840_015345</name>
</gene>
<evidence type="ECO:0000259" key="2">
    <source>
        <dbReference type="Pfam" id="PF13467"/>
    </source>
</evidence>
<dbReference type="Gene3D" id="1.10.3990.20">
    <property type="entry name" value="protein bp1543"/>
    <property type="match status" value="1"/>
</dbReference>
<dbReference type="Proteomes" id="UP000308530">
    <property type="component" value="Chromosome"/>
</dbReference>
<feature type="region of interest" description="Disordered" evidence="1">
    <location>
        <begin position="73"/>
        <end position="94"/>
    </location>
</feature>